<keyword evidence="5 11" id="KW-0227">DNA damage</keyword>
<dbReference type="Pfam" id="PF03119">
    <property type="entry name" value="DNA_ligase_ZBD"/>
    <property type="match status" value="1"/>
</dbReference>
<reference evidence="14" key="1">
    <citation type="journal article" date="2019" name="Int. J. Syst. Evol. Microbiol.">
        <title>The Global Catalogue of Microorganisms (GCM) 10K type strain sequencing project: providing services to taxonomists for standard genome sequencing and annotation.</title>
        <authorList>
            <consortium name="The Broad Institute Genomics Platform"/>
            <consortium name="The Broad Institute Genome Sequencing Center for Infectious Disease"/>
            <person name="Wu L."/>
            <person name="Ma J."/>
        </authorList>
    </citation>
    <scope>NUCLEOTIDE SEQUENCE [LARGE SCALE GENOMIC DNA]</scope>
    <source>
        <strain evidence="14">CCUG 64793</strain>
    </source>
</reference>
<keyword evidence="2 11" id="KW-0436">Ligase</keyword>
<keyword evidence="7 11" id="KW-0460">Magnesium</keyword>
<dbReference type="InterPro" id="IPR033136">
    <property type="entry name" value="DNA_ligase_CS"/>
</dbReference>
<evidence type="ECO:0000256" key="7">
    <source>
        <dbReference type="ARBA" id="ARBA00022842"/>
    </source>
</evidence>
<dbReference type="PIRSF" id="PIRSF001604">
    <property type="entry name" value="LigA"/>
    <property type="match status" value="1"/>
</dbReference>
<dbReference type="EC" id="6.5.1.2" evidence="11"/>
<dbReference type="Gene3D" id="3.40.50.10190">
    <property type="entry name" value="BRCT domain"/>
    <property type="match status" value="1"/>
</dbReference>
<dbReference type="GO" id="GO:0003911">
    <property type="term" value="F:DNA ligase (NAD+) activity"/>
    <property type="evidence" value="ECO:0007669"/>
    <property type="project" value="UniProtKB-EC"/>
</dbReference>
<keyword evidence="14" id="KW-1185">Reference proteome</keyword>
<dbReference type="NCBIfam" id="NF005932">
    <property type="entry name" value="PRK07956.1"/>
    <property type="match status" value="1"/>
</dbReference>
<feature type="binding site" evidence="11">
    <location>
        <position position="169"/>
    </location>
    <ligand>
        <name>NAD(+)</name>
        <dbReference type="ChEBI" id="CHEBI:57540"/>
    </ligand>
</feature>
<feature type="binding site" evidence="11">
    <location>
        <begin position="31"/>
        <end position="35"/>
    </location>
    <ligand>
        <name>NAD(+)</name>
        <dbReference type="ChEBI" id="CHEBI:57540"/>
    </ligand>
</feature>
<dbReference type="Gene3D" id="1.10.287.610">
    <property type="entry name" value="Helix hairpin bin"/>
    <property type="match status" value="1"/>
</dbReference>
<dbReference type="EMBL" id="JBHTLI010000002">
    <property type="protein sequence ID" value="MFD1096545.1"/>
    <property type="molecule type" value="Genomic_DNA"/>
</dbReference>
<name>A0ABW3NV50_9FLAO</name>
<dbReference type="Pfam" id="PF01653">
    <property type="entry name" value="DNA_ligase_aden"/>
    <property type="match status" value="1"/>
</dbReference>
<evidence type="ECO:0000256" key="6">
    <source>
        <dbReference type="ARBA" id="ARBA00022833"/>
    </source>
</evidence>
<protein>
    <recommendedName>
        <fullName evidence="11">DNA ligase</fullName>
        <ecNumber evidence="11">6.5.1.2</ecNumber>
    </recommendedName>
    <alternativeName>
        <fullName evidence="11">Polydeoxyribonucleotide synthase [NAD(+)]</fullName>
    </alternativeName>
</protein>
<feature type="binding site" evidence="11">
    <location>
        <position position="133"/>
    </location>
    <ligand>
        <name>NAD(+)</name>
        <dbReference type="ChEBI" id="CHEBI:57540"/>
    </ligand>
</feature>
<comment type="catalytic activity">
    <reaction evidence="10 11">
        <text>NAD(+) + (deoxyribonucleotide)n-3'-hydroxyl + 5'-phospho-(deoxyribonucleotide)m = (deoxyribonucleotide)n+m + AMP + beta-nicotinamide D-nucleotide.</text>
        <dbReference type="EC" id="6.5.1.2"/>
    </reaction>
</comment>
<evidence type="ECO:0000256" key="3">
    <source>
        <dbReference type="ARBA" id="ARBA00022705"/>
    </source>
</evidence>
<dbReference type="PANTHER" id="PTHR23389:SF9">
    <property type="entry name" value="DNA LIGASE"/>
    <property type="match status" value="1"/>
</dbReference>
<dbReference type="InterPro" id="IPR013839">
    <property type="entry name" value="DNAligase_adenylation"/>
</dbReference>
<evidence type="ECO:0000256" key="10">
    <source>
        <dbReference type="ARBA" id="ARBA00034005"/>
    </source>
</evidence>
<dbReference type="HAMAP" id="MF_01588">
    <property type="entry name" value="DNA_ligase_A"/>
    <property type="match status" value="1"/>
</dbReference>
<feature type="binding site" evidence="11">
    <location>
        <position position="405"/>
    </location>
    <ligand>
        <name>Zn(2+)</name>
        <dbReference type="ChEBI" id="CHEBI:29105"/>
    </ligand>
</feature>
<feature type="domain" description="BRCT" evidence="12">
    <location>
        <begin position="586"/>
        <end position="664"/>
    </location>
</feature>
<dbReference type="InterPro" id="IPR013840">
    <property type="entry name" value="DNAligase_N"/>
</dbReference>
<dbReference type="InterPro" id="IPR004150">
    <property type="entry name" value="NAD_DNA_ligase_OB"/>
</dbReference>
<dbReference type="InterPro" id="IPR003583">
    <property type="entry name" value="Hlx-hairpin-Hlx_DNA-bd_motif"/>
</dbReference>
<dbReference type="NCBIfam" id="TIGR00575">
    <property type="entry name" value="dnlj"/>
    <property type="match status" value="1"/>
</dbReference>
<feature type="binding site" evidence="11">
    <location>
        <position position="110"/>
    </location>
    <ligand>
        <name>NAD(+)</name>
        <dbReference type="ChEBI" id="CHEBI:57540"/>
    </ligand>
</feature>
<dbReference type="Pfam" id="PF00533">
    <property type="entry name" value="BRCT"/>
    <property type="match status" value="1"/>
</dbReference>
<accession>A0ABW3NV50</accession>
<dbReference type="Gene3D" id="3.30.470.30">
    <property type="entry name" value="DNA ligase/mRNA capping enzyme"/>
    <property type="match status" value="1"/>
</dbReference>
<dbReference type="Pfam" id="PF12826">
    <property type="entry name" value="HHH_2"/>
    <property type="match status" value="1"/>
</dbReference>
<keyword evidence="3 11" id="KW-0235">DNA replication</keyword>
<evidence type="ECO:0000256" key="1">
    <source>
        <dbReference type="ARBA" id="ARBA00004067"/>
    </source>
</evidence>
<dbReference type="PANTHER" id="PTHR23389">
    <property type="entry name" value="CHROMOSOME TRANSMISSION FIDELITY FACTOR 18"/>
    <property type="match status" value="1"/>
</dbReference>
<evidence type="ECO:0000256" key="8">
    <source>
        <dbReference type="ARBA" id="ARBA00023027"/>
    </source>
</evidence>
<feature type="binding site" evidence="11">
    <location>
        <position position="402"/>
    </location>
    <ligand>
        <name>Zn(2+)</name>
        <dbReference type="ChEBI" id="CHEBI:29105"/>
    </ligand>
</feature>
<dbReference type="CDD" id="cd00114">
    <property type="entry name" value="LIGANc"/>
    <property type="match status" value="1"/>
</dbReference>
<dbReference type="Gene3D" id="6.20.10.30">
    <property type="match status" value="1"/>
</dbReference>
<feature type="binding site" evidence="11">
    <location>
        <position position="308"/>
    </location>
    <ligand>
        <name>NAD(+)</name>
        <dbReference type="ChEBI" id="CHEBI:57540"/>
    </ligand>
</feature>
<evidence type="ECO:0000256" key="5">
    <source>
        <dbReference type="ARBA" id="ARBA00022763"/>
    </source>
</evidence>
<dbReference type="Proteomes" id="UP001597131">
    <property type="component" value="Unassembled WGS sequence"/>
</dbReference>
<evidence type="ECO:0000259" key="12">
    <source>
        <dbReference type="PROSITE" id="PS50172"/>
    </source>
</evidence>
<feature type="binding site" evidence="11">
    <location>
        <position position="284"/>
    </location>
    <ligand>
        <name>NAD(+)</name>
        <dbReference type="ChEBI" id="CHEBI:57540"/>
    </ligand>
</feature>
<comment type="cofactor">
    <cofactor evidence="11">
        <name>Mg(2+)</name>
        <dbReference type="ChEBI" id="CHEBI:18420"/>
    </cofactor>
    <cofactor evidence="11">
        <name>Mn(2+)</name>
        <dbReference type="ChEBI" id="CHEBI:29035"/>
    </cofactor>
</comment>
<dbReference type="InterPro" id="IPR001679">
    <property type="entry name" value="DNA_ligase"/>
</dbReference>
<organism evidence="13 14">
    <name type="scientific">Salegentibacter chungangensis</name>
    <dbReference type="NCBI Taxonomy" id="1335724"/>
    <lineage>
        <taxon>Bacteria</taxon>
        <taxon>Pseudomonadati</taxon>
        <taxon>Bacteroidota</taxon>
        <taxon>Flavobacteriia</taxon>
        <taxon>Flavobacteriales</taxon>
        <taxon>Flavobacteriaceae</taxon>
        <taxon>Salegentibacter</taxon>
    </lineage>
</organism>
<dbReference type="Gene3D" id="1.10.150.20">
    <property type="entry name" value="5' to 3' exonuclease, C-terminal subdomain"/>
    <property type="match status" value="2"/>
</dbReference>
<dbReference type="Pfam" id="PF22745">
    <property type="entry name" value="Nlig-Ia"/>
    <property type="match status" value="1"/>
</dbReference>
<gene>
    <name evidence="11 13" type="primary">ligA</name>
    <name evidence="13" type="ORF">ACFQ3Q_12340</name>
</gene>
<keyword evidence="9 11" id="KW-0234">DNA repair</keyword>
<dbReference type="InterPro" id="IPR010994">
    <property type="entry name" value="RuvA_2-like"/>
</dbReference>
<feature type="binding site" evidence="11">
    <location>
        <begin position="80"/>
        <end position="81"/>
    </location>
    <ligand>
        <name>NAD(+)</name>
        <dbReference type="ChEBI" id="CHEBI:57540"/>
    </ligand>
</feature>
<dbReference type="SUPFAM" id="SSF52113">
    <property type="entry name" value="BRCT domain"/>
    <property type="match status" value="1"/>
</dbReference>
<dbReference type="Pfam" id="PF03120">
    <property type="entry name" value="OB_DNA_ligase"/>
    <property type="match status" value="1"/>
</dbReference>
<dbReference type="InterPro" id="IPR012340">
    <property type="entry name" value="NA-bd_OB-fold"/>
</dbReference>
<feature type="binding site" evidence="11">
    <location>
        <position position="426"/>
    </location>
    <ligand>
        <name>Zn(2+)</name>
        <dbReference type="ChEBI" id="CHEBI:29105"/>
    </ligand>
</feature>
<keyword evidence="11" id="KW-0464">Manganese</keyword>
<evidence type="ECO:0000313" key="14">
    <source>
        <dbReference type="Proteomes" id="UP001597131"/>
    </source>
</evidence>
<dbReference type="SUPFAM" id="SSF50249">
    <property type="entry name" value="Nucleic acid-binding proteins"/>
    <property type="match status" value="1"/>
</dbReference>
<comment type="similarity">
    <text evidence="11">Belongs to the NAD-dependent DNA ligase family. LigA subfamily.</text>
</comment>
<keyword evidence="6 11" id="KW-0862">Zinc</keyword>
<evidence type="ECO:0000256" key="4">
    <source>
        <dbReference type="ARBA" id="ARBA00022723"/>
    </source>
</evidence>
<dbReference type="SUPFAM" id="SSF47781">
    <property type="entry name" value="RuvA domain 2-like"/>
    <property type="match status" value="1"/>
</dbReference>
<dbReference type="SMART" id="SM00292">
    <property type="entry name" value="BRCT"/>
    <property type="match status" value="1"/>
</dbReference>
<dbReference type="PROSITE" id="PS50172">
    <property type="entry name" value="BRCT"/>
    <property type="match status" value="1"/>
</dbReference>
<evidence type="ECO:0000313" key="13">
    <source>
        <dbReference type="EMBL" id="MFD1096545.1"/>
    </source>
</evidence>
<evidence type="ECO:0000256" key="2">
    <source>
        <dbReference type="ARBA" id="ARBA00022598"/>
    </source>
</evidence>
<comment type="function">
    <text evidence="1 11">DNA ligase that catalyzes the formation of phosphodiester linkages between 5'-phosphoryl and 3'-hydroxyl groups in double-stranded DNA using NAD as a coenzyme and as the energy source for the reaction. It is essential for DNA replication and repair of damaged DNA.</text>
</comment>
<dbReference type="SMART" id="SM00278">
    <property type="entry name" value="HhH1"/>
    <property type="match status" value="4"/>
</dbReference>
<dbReference type="Gene3D" id="2.40.50.140">
    <property type="entry name" value="Nucleic acid-binding proteins"/>
    <property type="match status" value="1"/>
</dbReference>
<dbReference type="PROSITE" id="PS01056">
    <property type="entry name" value="DNA_LIGASE_N2"/>
    <property type="match status" value="1"/>
</dbReference>
<dbReference type="InterPro" id="IPR041663">
    <property type="entry name" value="DisA/LigA_HHH"/>
</dbReference>
<feature type="active site" description="N6-AMP-lysine intermediate" evidence="11">
    <location>
        <position position="112"/>
    </location>
</feature>
<dbReference type="InterPro" id="IPR036420">
    <property type="entry name" value="BRCT_dom_sf"/>
</dbReference>
<proteinExistence type="inferred from homology"/>
<dbReference type="RefSeq" id="WP_380746284.1">
    <property type="nucleotide sequence ID" value="NZ_JBHTLI010000002.1"/>
</dbReference>
<sequence length="664" mass="74910">MDIEKRIKQLREELHHHNYLYYVLDKPEISDYEFDMKLKELQELEEKHPEFEDTNSPTLRVGGAVTKSFETVQHEFRMYSLSNSYSKEELEDWEKRVKKLVDGKLQYVCELKYDGASISLSYEDGKLKTAVTRGDGFQGDNVTNNVKTIRSVPLKLNGDYPEKFHIRGEIVLPYEGFAKMNAERVEAGEEPYANPRNTASGSLKLQDSAEVARRPLDCLLYSLVGNNLPVHSQAEGLEKAREWGFKVPPEAELKNSISEVLDYINYWDEHRHDLPYETDGVVVKVNDFRQQEELGYTAKSPRWAIAYKFKAEQESTILKKITYQVGRTGAITPVANLKPVQLAGTVVKRASLHNADQIEKLDVREGDTVYVEKGGEIIPKIVGVDFTKRDPDSEPTIYATNCPECGTELVRKEGEAQHYCPNYNGCPPQIVGRIQHYISRKAMDIEGLGGETVTLLVNAGLINNYADLYTLKKEDVLPLERMAEKSAENLIRGIEKSKEIPFERVLFALGIRYVGETVAKKLAKHYKSIDALEQASEEDLMNIEEIGGSIARSVIDFFSSEKNREIVERLKEYGVQLEISAEKLANQTDKLSGNTFVISGVFGKVSRNELKKLIEDNGGKVSSSISSKTNYLVAGENMGPSKLAKAEKLGTTMLSEDEFLEMVN</sequence>
<dbReference type="SMART" id="SM00532">
    <property type="entry name" value="LIGANc"/>
    <property type="match status" value="1"/>
</dbReference>
<keyword evidence="8 11" id="KW-0520">NAD</keyword>
<dbReference type="SUPFAM" id="SSF56091">
    <property type="entry name" value="DNA ligase/mRNA capping enzyme, catalytic domain"/>
    <property type="match status" value="1"/>
</dbReference>
<evidence type="ECO:0000256" key="9">
    <source>
        <dbReference type="ARBA" id="ARBA00023204"/>
    </source>
</evidence>
<dbReference type="InterPro" id="IPR001357">
    <property type="entry name" value="BRCT_dom"/>
</dbReference>
<comment type="caution">
    <text evidence="13">The sequence shown here is derived from an EMBL/GenBank/DDBJ whole genome shotgun (WGS) entry which is preliminary data.</text>
</comment>
<evidence type="ECO:0000256" key="11">
    <source>
        <dbReference type="HAMAP-Rule" id="MF_01588"/>
    </source>
</evidence>
<dbReference type="InterPro" id="IPR004149">
    <property type="entry name" value="Znf_DNAligase_C4"/>
</dbReference>
<keyword evidence="4 11" id="KW-0479">Metal-binding</keyword>
<feature type="binding site" evidence="11">
    <location>
        <position position="420"/>
    </location>
    <ligand>
        <name>Zn(2+)</name>
        <dbReference type="ChEBI" id="CHEBI:29105"/>
    </ligand>
</feature>